<evidence type="ECO:0000313" key="3">
    <source>
        <dbReference type="EMBL" id="MDM7860271.1"/>
    </source>
</evidence>
<dbReference type="SFLD" id="SFLDS00019">
    <property type="entry name" value="Glutathione_Transferase_(cytos"/>
    <property type="match status" value="1"/>
</dbReference>
<dbReference type="Gene3D" id="3.40.30.10">
    <property type="entry name" value="Glutaredoxin"/>
    <property type="match status" value="1"/>
</dbReference>
<name>A0ABT7SVR9_9ALTE</name>
<dbReference type="InterPro" id="IPR004045">
    <property type="entry name" value="Glutathione_S-Trfase_N"/>
</dbReference>
<dbReference type="PANTHER" id="PTHR44051">
    <property type="entry name" value="GLUTATHIONE S-TRANSFERASE-RELATED"/>
    <property type="match status" value="1"/>
</dbReference>
<dbReference type="PANTHER" id="PTHR44051:SF2">
    <property type="entry name" value="HYPOTHETICAL GLUTATHIONE S-TRANSFERASE LIKE PROTEIN"/>
    <property type="match status" value="1"/>
</dbReference>
<feature type="domain" description="GST C-terminal" evidence="2">
    <location>
        <begin position="84"/>
        <end position="200"/>
    </location>
</feature>
<comment type="caution">
    <text evidence="3">The sequence shown here is derived from an EMBL/GenBank/DDBJ whole genome shotgun (WGS) entry which is preliminary data.</text>
</comment>
<proteinExistence type="predicted"/>
<feature type="domain" description="GST N-terminal" evidence="1">
    <location>
        <begin position="1"/>
        <end position="82"/>
    </location>
</feature>
<evidence type="ECO:0000259" key="1">
    <source>
        <dbReference type="PROSITE" id="PS50404"/>
    </source>
</evidence>
<dbReference type="SUPFAM" id="SSF47616">
    <property type="entry name" value="GST C-terminal domain-like"/>
    <property type="match status" value="1"/>
</dbReference>
<dbReference type="EMBL" id="JAUCBP010000007">
    <property type="protein sequence ID" value="MDM7860271.1"/>
    <property type="molecule type" value="Genomic_DNA"/>
</dbReference>
<dbReference type="Pfam" id="PF00043">
    <property type="entry name" value="GST_C"/>
    <property type="match status" value="1"/>
</dbReference>
<dbReference type="CDD" id="cd03056">
    <property type="entry name" value="GST_N_4"/>
    <property type="match status" value="1"/>
</dbReference>
<dbReference type="Gene3D" id="1.20.1050.10">
    <property type="match status" value="1"/>
</dbReference>
<dbReference type="InterPro" id="IPR036282">
    <property type="entry name" value="Glutathione-S-Trfase_C_sf"/>
</dbReference>
<dbReference type="Proteomes" id="UP001234343">
    <property type="component" value="Unassembled WGS sequence"/>
</dbReference>
<organism evidence="3 4">
    <name type="scientific">Alteromonas arenosi</name>
    <dbReference type="NCBI Taxonomy" id="3055817"/>
    <lineage>
        <taxon>Bacteria</taxon>
        <taxon>Pseudomonadati</taxon>
        <taxon>Pseudomonadota</taxon>
        <taxon>Gammaproteobacteria</taxon>
        <taxon>Alteromonadales</taxon>
        <taxon>Alteromonadaceae</taxon>
        <taxon>Alteromonas/Salinimonas group</taxon>
        <taxon>Alteromonas</taxon>
    </lineage>
</organism>
<dbReference type="InterPro" id="IPR010987">
    <property type="entry name" value="Glutathione-S-Trfase_C-like"/>
</dbReference>
<dbReference type="SUPFAM" id="SSF52833">
    <property type="entry name" value="Thioredoxin-like"/>
    <property type="match status" value="1"/>
</dbReference>
<dbReference type="SFLD" id="SFLDG00358">
    <property type="entry name" value="Main_(cytGST)"/>
    <property type="match status" value="1"/>
</dbReference>
<dbReference type="InterPro" id="IPR036249">
    <property type="entry name" value="Thioredoxin-like_sf"/>
</dbReference>
<dbReference type="InterPro" id="IPR040079">
    <property type="entry name" value="Glutathione_S-Trfase"/>
</dbReference>
<dbReference type="RefSeq" id="WP_289364568.1">
    <property type="nucleotide sequence ID" value="NZ_JAUCBP010000007.1"/>
</dbReference>
<dbReference type="Pfam" id="PF13409">
    <property type="entry name" value="GST_N_2"/>
    <property type="match status" value="1"/>
</dbReference>
<sequence>MFTVYGDKRSGNCYKIQLTCALLDLNYDWIDVDIMHGESQSAAFKQLSPAAKIPIVKFADGRVLSESNAICNFLAYDSPLYPVDKFTQAAIQQWQFYEQYSHEPNIAVARFIKLYQGLPDNRQAEYENKVVGSYKALEVMEKALQQMPFFAGENLTTADISLFAYTHKADEGGISLADFPNVEAWIERVQSSPNFVTMDY</sequence>
<dbReference type="PROSITE" id="PS50404">
    <property type="entry name" value="GST_NTER"/>
    <property type="match status" value="1"/>
</dbReference>
<dbReference type="InterPro" id="IPR004046">
    <property type="entry name" value="GST_C"/>
</dbReference>
<gene>
    <name evidence="3" type="ORF">QTP81_06660</name>
</gene>
<accession>A0ABT7SVR9</accession>
<evidence type="ECO:0000259" key="2">
    <source>
        <dbReference type="PROSITE" id="PS50405"/>
    </source>
</evidence>
<keyword evidence="4" id="KW-1185">Reference proteome</keyword>
<protein>
    <submittedName>
        <fullName evidence="3">Glutathione S-transferase family protein</fullName>
    </submittedName>
</protein>
<evidence type="ECO:0000313" key="4">
    <source>
        <dbReference type="Proteomes" id="UP001234343"/>
    </source>
</evidence>
<dbReference type="PROSITE" id="PS50405">
    <property type="entry name" value="GST_CTER"/>
    <property type="match status" value="1"/>
</dbReference>
<reference evidence="3 4" key="1">
    <citation type="submission" date="2023-06" db="EMBL/GenBank/DDBJ databases">
        <title>Alteromonas sp. ASW11-36 isolated from intertidal sand.</title>
        <authorList>
            <person name="Li Y."/>
        </authorList>
    </citation>
    <scope>NUCLEOTIDE SEQUENCE [LARGE SCALE GENOMIC DNA]</scope>
    <source>
        <strain evidence="3 4">ASW11-36</strain>
    </source>
</reference>